<dbReference type="Pfam" id="PF00098">
    <property type="entry name" value="zf-CCHC"/>
    <property type="match status" value="1"/>
</dbReference>
<dbReference type="PANTHER" id="PTHR35046">
    <property type="entry name" value="ZINC KNUCKLE (CCHC-TYPE) FAMILY PROTEIN"/>
    <property type="match status" value="1"/>
</dbReference>
<keyword evidence="1" id="KW-0479">Metal-binding</keyword>
<dbReference type="InterPro" id="IPR021109">
    <property type="entry name" value="Peptidase_aspartic_dom_sf"/>
</dbReference>
<feature type="domain" description="CCHC-type" evidence="2">
    <location>
        <begin position="8"/>
        <end position="23"/>
    </location>
</feature>
<reference evidence="3" key="1">
    <citation type="journal article" date="2017" name="Nature">
        <title>The genome of Chenopodium quinoa.</title>
        <authorList>
            <person name="Jarvis D.E."/>
            <person name="Ho Y.S."/>
            <person name="Lightfoot D.J."/>
            <person name="Schmoeckel S.M."/>
            <person name="Li B."/>
            <person name="Borm T.J.A."/>
            <person name="Ohyanagi H."/>
            <person name="Mineta K."/>
            <person name="Michell C.T."/>
            <person name="Saber N."/>
            <person name="Kharbatia N.M."/>
            <person name="Rupper R.R."/>
            <person name="Sharp A.R."/>
            <person name="Dally N."/>
            <person name="Boughton B.A."/>
            <person name="Woo Y.H."/>
            <person name="Gao G."/>
            <person name="Schijlen E.G.W.M."/>
            <person name="Guo X."/>
            <person name="Momin A.A."/>
            <person name="Negrao S."/>
            <person name="Al-Babili S."/>
            <person name="Gehring C."/>
            <person name="Roessner U."/>
            <person name="Jung C."/>
            <person name="Murphy K."/>
            <person name="Arold S.T."/>
            <person name="Gojobori T."/>
            <person name="van der Linden C.G."/>
            <person name="van Loo E.N."/>
            <person name="Jellen E.N."/>
            <person name="Maughan P.J."/>
            <person name="Tester M."/>
        </authorList>
    </citation>
    <scope>NUCLEOTIDE SEQUENCE [LARGE SCALE GENOMIC DNA]</scope>
    <source>
        <strain evidence="3">cv. PI 614886</strain>
    </source>
</reference>
<dbReference type="PROSITE" id="PS50158">
    <property type="entry name" value="ZF_CCHC"/>
    <property type="match status" value="1"/>
</dbReference>
<protein>
    <recommendedName>
        <fullName evidence="2">CCHC-type domain-containing protein</fullName>
    </recommendedName>
</protein>
<accession>A0A803LVP7</accession>
<dbReference type="OMA" id="YMHASEE"/>
<dbReference type="EnsemblPlants" id="AUR62019548-RA">
    <property type="protein sequence ID" value="AUR62019548-RA:cds"/>
    <property type="gene ID" value="AUR62019548"/>
</dbReference>
<dbReference type="Gene3D" id="4.10.60.10">
    <property type="entry name" value="Zinc finger, CCHC-type"/>
    <property type="match status" value="1"/>
</dbReference>
<sequence length="261" mass="29489">MVMKDKVCFKCKGGGHIAAQCPSKALVSLEAQHAFLLVMVEEEEEITNQVEFEGPLDEAASDDNVLVIRFVLYVTPTQEKHREQRENLFQSHCMVKGRSCSLIIDGGSCTNIDSKEMVDTLGLEQQDHPKPYKINWVNNDGGLLVKKRVLVQFEIGEFKDEVWCDVLPMDSCSLLLGRPWQWDRDATHLWKQNIYTIAVGNSRIGLQPLAPKYMHASEESVINSASKDKEKAKIDSATPSNLYISTYNSLEMNKKGRKAIR</sequence>
<reference evidence="3" key="2">
    <citation type="submission" date="2021-03" db="UniProtKB">
        <authorList>
            <consortium name="EnsemblPlants"/>
        </authorList>
    </citation>
    <scope>IDENTIFICATION</scope>
</reference>
<dbReference type="PANTHER" id="PTHR35046:SF26">
    <property type="entry name" value="RNA-DIRECTED DNA POLYMERASE"/>
    <property type="match status" value="1"/>
</dbReference>
<dbReference type="GO" id="GO:0003676">
    <property type="term" value="F:nucleic acid binding"/>
    <property type="evidence" value="ECO:0007669"/>
    <property type="project" value="InterPro"/>
</dbReference>
<evidence type="ECO:0000256" key="1">
    <source>
        <dbReference type="PROSITE-ProRule" id="PRU00047"/>
    </source>
</evidence>
<dbReference type="SUPFAM" id="SSF57756">
    <property type="entry name" value="Retrovirus zinc finger-like domains"/>
    <property type="match status" value="1"/>
</dbReference>
<organism evidence="3 4">
    <name type="scientific">Chenopodium quinoa</name>
    <name type="common">Quinoa</name>
    <dbReference type="NCBI Taxonomy" id="63459"/>
    <lineage>
        <taxon>Eukaryota</taxon>
        <taxon>Viridiplantae</taxon>
        <taxon>Streptophyta</taxon>
        <taxon>Embryophyta</taxon>
        <taxon>Tracheophyta</taxon>
        <taxon>Spermatophyta</taxon>
        <taxon>Magnoliopsida</taxon>
        <taxon>eudicotyledons</taxon>
        <taxon>Gunneridae</taxon>
        <taxon>Pentapetalae</taxon>
        <taxon>Caryophyllales</taxon>
        <taxon>Chenopodiaceae</taxon>
        <taxon>Chenopodioideae</taxon>
        <taxon>Atripliceae</taxon>
        <taxon>Chenopodium</taxon>
    </lineage>
</organism>
<dbReference type="Gene3D" id="2.40.70.10">
    <property type="entry name" value="Acid Proteases"/>
    <property type="match status" value="1"/>
</dbReference>
<keyword evidence="1" id="KW-0863">Zinc-finger</keyword>
<dbReference type="CDD" id="cd00303">
    <property type="entry name" value="retropepsin_like"/>
    <property type="match status" value="1"/>
</dbReference>
<keyword evidence="1" id="KW-0862">Zinc</keyword>
<dbReference type="Gramene" id="AUR62019548-RA">
    <property type="protein sequence ID" value="AUR62019548-RA:cds"/>
    <property type="gene ID" value="AUR62019548"/>
</dbReference>
<dbReference type="AlphaFoldDB" id="A0A803LVP7"/>
<dbReference type="InterPro" id="IPR001878">
    <property type="entry name" value="Znf_CCHC"/>
</dbReference>
<dbReference type="SMART" id="SM00343">
    <property type="entry name" value="ZnF_C2HC"/>
    <property type="match status" value="1"/>
</dbReference>
<dbReference type="InterPro" id="IPR036875">
    <property type="entry name" value="Znf_CCHC_sf"/>
</dbReference>
<dbReference type="GO" id="GO:0008270">
    <property type="term" value="F:zinc ion binding"/>
    <property type="evidence" value="ECO:0007669"/>
    <property type="project" value="UniProtKB-KW"/>
</dbReference>
<proteinExistence type="predicted"/>
<evidence type="ECO:0000313" key="4">
    <source>
        <dbReference type="Proteomes" id="UP000596660"/>
    </source>
</evidence>
<keyword evidence="4" id="KW-1185">Reference proteome</keyword>
<evidence type="ECO:0000313" key="3">
    <source>
        <dbReference type="EnsemblPlants" id="AUR62019548-RA:cds"/>
    </source>
</evidence>
<dbReference type="Proteomes" id="UP000596660">
    <property type="component" value="Unplaced"/>
</dbReference>
<evidence type="ECO:0000259" key="2">
    <source>
        <dbReference type="PROSITE" id="PS50158"/>
    </source>
</evidence>
<name>A0A803LVP7_CHEQI</name>